<proteinExistence type="predicted"/>
<keyword evidence="2" id="KW-1185">Reference proteome</keyword>
<evidence type="ECO:0000313" key="1">
    <source>
        <dbReference type="EMBL" id="GAN11887.1"/>
    </source>
</evidence>
<protein>
    <submittedName>
        <fullName evidence="1">Uncharacterized protein</fullName>
    </submittedName>
</protein>
<reference evidence="1" key="1">
    <citation type="submission" date="2014-09" db="EMBL/GenBank/DDBJ databases">
        <title>Draft genome sequence of an oleaginous Mucoromycotina fungus Mucor ambiguus NBRC6742.</title>
        <authorList>
            <person name="Takeda I."/>
            <person name="Yamane N."/>
            <person name="Morita T."/>
            <person name="Tamano K."/>
            <person name="Machida M."/>
            <person name="Baker S."/>
            <person name="Koike H."/>
        </authorList>
    </citation>
    <scope>NUCLEOTIDE SEQUENCE</scope>
    <source>
        <strain evidence="1">NBRC 6742</strain>
    </source>
</reference>
<dbReference type="AlphaFoldDB" id="A0A0C9N730"/>
<feature type="non-terminal residue" evidence="1">
    <location>
        <position position="27"/>
    </location>
</feature>
<name>A0A0C9N730_9FUNG</name>
<gene>
    <name evidence="1" type="ORF">MAM1_1201d11509</name>
</gene>
<organism evidence="1">
    <name type="scientific">Mucor ambiguus</name>
    <dbReference type="NCBI Taxonomy" id="91626"/>
    <lineage>
        <taxon>Eukaryota</taxon>
        <taxon>Fungi</taxon>
        <taxon>Fungi incertae sedis</taxon>
        <taxon>Mucoromycota</taxon>
        <taxon>Mucoromycotina</taxon>
        <taxon>Mucoromycetes</taxon>
        <taxon>Mucorales</taxon>
        <taxon>Mucorineae</taxon>
        <taxon>Mucoraceae</taxon>
        <taxon>Mucor</taxon>
    </lineage>
</organism>
<accession>A0A0C9N730</accession>
<evidence type="ECO:0000313" key="2">
    <source>
        <dbReference type="Proteomes" id="UP000053815"/>
    </source>
</evidence>
<dbReference type="EMBL" id="DF837490">
    <property type="protein sequence ID" value="GAN11887.1"/>
    <property type="molecule type" value="Genomic_DNA"/>
</dbReference>
<dbReference type="Proteomes" id="UP000053815">
    <property type="component" value="Unassembled WGS sequence"/>
</dbReference>
<sequence>MNISFEDEYEGDAVDIKADYNGTANAV</sequence>